<reference evidence="1" key="1">
    <citation type="submission" date="2022-01" db="EMBL/GenBank/DDBJ databases">
        <title>Novel bile acid biosynthetic pathways are enriched in the microbiome of centenarians.</title>
        <authorList>
            <person name="Sato Y."/>
            <person name="Atarashi K."/>
            <person name="Plichta R.D."/>
            <person name="Arai Y."/>
            <person name="Sasajima S."/>
            <person name="Kearney M.S."/>
            <person name="Suda W."/>
            <person name="Takeshita K."/>
            <person name="Sasaki T."/>
            <person name="Okamoto S."/>
            <person name="Skelly N.A."/>
            <person name="Okamura Y."/>
            <person name="Vlamakis H."/>
            <person name="Li Y."/>
            <person name="Tanoue T."/>
            <person name="Takei H."/>
            <person name="Nittono H."/>
            <person name="Narushima S."/>
            <person name="Irie J."/>
            <person name="Itoh H."/>
            <person name="Moriya K."/>
            <person name="Sugiura Y."/>
            <person name="Suematsu M."/>
            <person name="Moritoki N."/>
            <person name="Shibata S."/>
            <person name="Littman R.D."/>
            <person name="Fischbach A.M."/>
            <person name="Uwamino Y."/>
            <person name="Inoue T."/>
            <person name="Honda A."/>
            <person name="Hattori M."/>
            <person name="Murai T."/>
            <person name="Xavier J.R."/>
            <person name="Hirose N."/>
            <person name="Honda K."/>
        </authorList>
    </citation>
    <scope>NUCLEOTIDE SEQUENCE</scope>
    <source>
        <strain evidence="1">CE91-St55</strain>
    </source>
</reference>
<dbReference type="AlphaFoldDB" id="A0AA37JKV5"/>
<evidence type="ECO:0000313" key="2">
    <source>
        <dbReference type="Proteomes" id="UP001055091"/>
    </source>
</evidence>
<protein>
    <submittedName>
        <fullName evidence="1">Uncharacterized protein</fullName>
    </submittedName>
</protein>
<sequence length="192" mass="22641">MGEIDFKTINEQLKANKNYCETSCDFIVKFFNFIDLNIDFLCSIDSNSEYQPEKFYGPLYTDKWFCRLSNGLECEAQLEEVKIYGDGVTYFRTDLVDEDISVIYLTPVEFAIFLGDTENYIYFLINQLRSKLTGREAEVWEEELKEKKTEEKNSDKKYYIDNSKNTISFENSLFIEQTPSDIQKTKCKFGSW</sequence>
<dbReference type="Proteomes" id="UP001055091">
    <property type="component" value="Unassembled WGS sequence"/>
</dbReference>
<accession>A0AA37JKV5</accession>
<proteinExistence type="predicted"/>
<comment type="caution">
    <text evidence="1">The sequence shown here is derived from an EMBL/GenBank/DDBJ whole genome shotgun (WGS) entry which is preliminary data.</text>
</comment>
<evidence type="ECO:0000313" key="1">
    <source>
        <dbReference type="EMBL" id="GKH02883.1"/>
    </source>
</evidence>
<dbReference type="EMBL" id="BQNJ01000002">
    <property type="protein sequence ID" value="GKH02883.1"/>
    <property type="molecule type" value="Genomic_DNA"/>
</dbReference>
<gene>
    <name evidence="1" type="ORF">CE91St55_48640</name>
</gene>
<organism evidence="1 2">
    <name type="scientific">Hungatella hathewayi</name>
    <dbReference type="NCBI Taxonomy" id="154046"/>
    <lineage>
        <taxon>Bacteria</taxon>
        <taxon>Bacillati</taxon>
        <taxon>Bacillota</taxon>
        <taxon>Clostridia</taxon>
        <taxon>Lachnospirales</taxon>
        <taxon>Lachnospiraceae</taxon>
        <taxon>Hungatella</taxon>
    </lineage>
</organism>
<name>A0AA37JKV5_9FIRM</name>